<name>A0A7W3NRB3_STRMR</name>
<evidence type="ECO:0000313" key="3">
    <source>
        <dbReference type="Proteomes" id="UP000577386"/>
    </source>
</evidence>
<dbReference type="CDD" id="cd00093">
    <property type="entry name" value="HTH_XRE"/>
    <property type="match status" value="1"/>
</dbReference>
<dbReference type="InterPro" id="IPR010982">
    <property type="entry name" value="Lambda_DNA-bd_dom_sf"/>
</dbReference>
<dbReference type="InterPro" id="IPR043917">
    <property type="entry name" value="DUF5753"/>
</dbReference>
<dbReference type="GO" id="GO:0003677">
    <property type="term" value="F:DNA binding"/>
    <property type="evidence" value="ECO:0007669"/>
    <property type="project" value="InterPro"/>
</dbReference>
<comment type="caution">
    <text evidence="2">The sequence shown here is derived from an EMBL/GenBank/DDBJ whole genome shotgun (WGS) entry which is preliminary data.</text>
</comment>
<dbReference type="Proteomes" id="UP000577386">
    <property type="component" value="Unassembled WGS sequence"/>
</dbReference>
<keyword evidence="3" id="KW-1185">Reference proteome</keyword>
<evidence type="ECO:0000259" key="1">
    <source>
        <dbReference type="SMART" id="SM00530"/>
    </source>
</evidence>
<evidence type="ECO:0000313" key="2">
    <source>
        <dbReference type="EMBL" id="MBA9055325.1"/>
    </source>
</evidence>
<dbReference type="InterPro" id="IPR001387">
    <property type="entry name" value="Cro/C1-type_HTH"/>
</dbReference>
<dbReference type="EMBL" id="JACJIJ010000002">
    <property type="protein sequence ID" value="MBA9055325.1"/>
    <property type="molecule type" value="Genomic_DNA"/>
</dbReference>
<accession>A0A7W3NRB3</accession>
<proteinExistence type="predicted"/>
<sequence>MIERLRAVTVGWLSGAVQAVGIVAPGSATRYARGTTEGFGMSVDGEAVRPDGEADEPGWEVDPDDEWGVAVITMVGRQLKLLREAAGLRAAEFGALVGYGEDLVYKVEAGKRIPRREYLVDADRVLNANGVIEATWEDVKKVRYPKKIRELGKLEAKAIEIGVFECNIIAGLLQTSEHARELIQARQPPYSPDDVERMVAARLARQSVFERDPSPSLHFVLEEAPLHRQVGGTMVWRKQLEHLLELGRLHNVTLQVMPTNTDAHPGLDGRIELMKFPDGTAVGRSDGAFGGRPITDPKQLRILELRYGTIRAQALTPRASLAFVEQLLGET</sequence>
<protein>
    <submittedName>
        <fullName evidence="2">Transcriptional regulator with XRE-family HTH domain</fullName>
    </submittedName>
</protein>
<feature type="domain" description="HTH cro/C1-type" evidence="1">
    <location>
        <begin position="78"/>
        <end position="133"/>
    </location>
</feature>
<dbReference type="Pfam" id="PF19054">
    <property type="entry name" value="DUF5753"/>
    <property type="match status" value="1"/>
</dbReference>
<dbReference type="SMART" id="SM00530">
    <property type="entry name" value="HTH_XRE"/>
    <property type="match status" value="1"/>
</dbReference>
<dbReference type="Pfam" id="PF13560">
    <property type="entry name" value="HTH_31"/>
    <property type="match status" value="1"/>
</dbReference>
<dbReference type="SUPFAM" id="SSF47413">
    <property type="entry name" value="lambda repressor-like DNA-binding domains"/>
    <property type="match status" value="1"/>
</dbReference>
<gene>
    <name evidence="2" type="ORF">HDA42_004503</name>
</gene>
<reference evidence="2 3" key="1">
    <citation type="submission" date="2020-08" db="EMBL/GenBank/DDBJ databases">
        <title>Sequencing the genomes of 1000 actinobacteria strains.</title>
        <authorList>
            <person name="Klenk H.-P."/>
        </authorList>
    </citation>
    <scope>NUCLEOTIDE SEQUENCE [LARGE SCALE GENOMIC DNA]</scope>
    <source>
        <strain evidence="2 3">DSM 41827</strain>
    </source>
</reference>
<organism evidence="2 3">
    <name type="scientific">Streptomyces murinus</name>
    <dbReference type="NCBI Taxonomy" id="33900"/>
    <lineage>
        <taxon>Bacteria</taxon>
        <taxon>Bacillati</taxon>
        <taxon>Actinomycetota</taxon>
        <taxon>Actinomycetes</taxon>
        <taxon>Kitasatosporales</taxon>
        <taxon>Streptomycetaceae</taxon>
        <taxon>Streptomyces</taxon>
    </lineage>
</organism>
<dbReference type="Gene3D" id="1.10.260.40">
    <property type="entry name" value="lambda repressor-like DNA-binding domains"/>
    <property type="match status" value="1"/>
</dbReference>
<dbReference type="AlphaFoldDB" id="A0A7W3NRB3"/>